<keyword evidence="6" id="KW-0067">ATP-binding</keyword>
<dbReference type="OrthoDB" id="5986190at2759"/>
<comment type="catalytic activity">
    <reaction evidence="7">
        <text>L-threonyl-[protein] + ATP = O-phospho-L-threonyl-[protein] + ADP + H(+)</text>
        <dbReference type="Rhea" id="RHEA:46608"/>
        <dbReference type="Rhea" id="RHEA-COMP:11060"/>
        <dbReference type="Rhea" id="RHEA-COMP:11605"/>
        <dbReference type="ChEBI" id="CHEBI:15378"/>
        <dbReference type="ChEBI" id="CHEBI:30013"/>
        <dbReference type="ChEBI" id="CHEBI:30616"/>
        <dbReference type="ChEBI" id="CHEBI:61977"/>
        <dbReference type="ChEBI" id="CHEBI:456216"/>
        <dbReference type="EC" id="2.7.11.1"/>
    </reaction>
</comment>
<keyword evidence="4" id="KW-0547">Nucleotide-binding</keyword>
<dbReference type="InterPro" id="IPR011009">
    <property type="entry name" value="Kinase-like_dom_sf"/>
</dbReference>
<gene>
    <name evidence="11" type="ORF">C2845_PM06G31090</name>
</gene>
<evidence type="ECO:0000256" key="2">
    <source>
        <dbReference type="ARBA" id="ARBA00022527"/>
    </source>
</evidence>
<dbReference type="AlphaFoldDB" id="A0A3L6RB75"/>
<proteinExistence type="predicted"/>
<evidence type="ECO:0000256" key="4">
    <source>
        <dbReference type="ARBA" id="ARBA00022741"/>
    </source>
</evidence>
<dbReference type="PROSITE" id="PS50011">
    <property type="entry name" value="PROTEIN_KINASE_DOM"/>
    <property type="match status" value="1"/>
</dbReference>
<dbReference type="EC" id="2.7.11.1" evidence="1"/>
<reference evidence="12" key="1">
    <citation type="journal article" date="2019" name="Nat. Commun.">
        <title>The genome of broomcorn millet.</title>
        <authorList>
            <person name="Zou C."/>
            <person name="Miki D."/>
            <person name="Li D."/>
            <person name="Tang Q."/>
            <person name="Xiao L."/>
            <person name="Rajput S."/>
            <person name="Deng P."/>
            <person name="Jia W."/>
            <person name="Huang R."/>
            <person name="Zhang M."/>
            <person name="Sun Y."/>
            <person name="Hu J."/>
            <person name="Fu X."/>
            <person name="Schnable P.S."/>
            <person name="Li F."/>
            <person name="Zhang H."/>
            <person name="Feng B."/>
            <person name="Zhu X."/>
            <person name="Liu R."/>
            <person name="Schnable J.C."/>
            <person name="Zhu J.-K."/>
            <person name="Zhang H."/>
        </authorList>
    </citation>
    <scope>NUCLEOTIDE SEQUENCE [LARGE SCALE GENOMIC DNA]</scope>
</reference>
<dbReference type="FunFam" id="1.10.510.10:FF:001023">
    <property type="entry name" value="Os07g0541700 protein"/>
    <property type="match status" value="1"/>
</dbReference>
<dbReference type="PROSITE" id="PS00108">
    <property type="entry name" value="PROTEIN_KINASE_ST"/>
    <property type="match status" value="1"/>
</dbReference>
<feature type="region of interest" description="Disordered" evidence="9">
    <location>
        <begin position="143"/>
        <end position="168"/>
    </location>
</feature>
<dbReference type="SMART" id="SM00220">
    <property type="entry name" value="S_TKc"/>
    <property type="match status" value="1"/>
</dbReference>
<keyword evidence="12" id="KW-1185">Reference proteome</keyword>
<evidence type="ECO:0000313" key="11">
    <source>
        <dbReference type="EMBL" id="RLM99717.1"/>
    </source>
</evidence>
<evidence type="ECO:0000256" key="1">
    <source>
        <dbReference type="ARBA" id="ARBA00012513"/>
    </source>
</evidence>
<dbReference type="PANTHER" id="PTHR45707:SF71">
    <property type="entry name" value="PROTEIN KINASE DOMAIN-CONTAINING PROTEIN"/>
    <property type="match status" value="1"/>
</dbReference>
<keyword evidence="2" id="KW-0723">Serine/threonine-protein kinase</keyword>
<feature type="compositionally biased region" description="Basic and acidic residues" evidence="9">
    <location>
        <begin position="143"/>
        <end position="165"/>
    </location>
</feature>
<protein>
    <recommendedName>
        <fullName evidence="1">non-specific serine/threonine protein kinase</fullName>
        <ecNumber evidence="1">2.7.11.1</ecNumber>
    </recommendedName>
</protein>
<dbReference type="STRING" id="4540.A0A3L6RB75"/>
<evidence type="ECO:0000313" key="12">
    <source>
        <dbReference type="Proteomes" id="UP000275267"/>
    </source>
</evidence>
<feature type="domain" description="Protein kinase" evidence="10">
    <location>
        <begin position="77"/>
        <end position="393"/>
    </location>
</feature>
<evidence type="ECO:0000256" key="9">
    <source>
        <dbReference type="SAM" id="MobiDB-lite"/>
    </source>
</evidence>
<dbReference type="InterPro" id="IPR008271">
    <property type="entry name" value="Ser/Thr_kinase_AS"/>
</dbReference>
<accession>A0A3L6RB75</accession>
<comment type="caution">
    <text evidence="11">The sequence shown here is derived from an EMBL/GenBank/DDBJ whole genome shotgun (WGS) entry which is preliminary data.</text>
</comment>
<dbReference type="GO" id="GO:0005524">
    <property type="term" value="F:ATP binding"/>
    <property type="evidence" value="ECO:0007669"/>
    <property type="project" value="UniProtKB-KW"/>
</dbReference>
<dbReference type="Proteomes" id="UP000275267">
    <property type="component" value="Unassembled WGS sequence"/>
</dbReference>
<evidence type="ECO:0000256" key="6">
    <source>
        <dbReference type="ARBA" id="ARBA00022840"/>
    </source>
</evidence>
<dbReference type="GO" id="GO:0030246">
    <property type="term" value="F:carbohydrate binding"/>
    <property type="evidence" value="ECO:0007669"/>
    <property type="project" value="UniProtKB-KW"/>
</dbReference>
<comment type="catalytic activity">
    <reaction evidence="8">
        <text>L-seryl-[protein] + ATP = O-phospho-L-seryl-[protein] + ADP + H(+)</text>
        <dbReference type="Rhea" id="RHEA:17989"/>
        <dbReference type="Rhea" id="RHEA-COMP:9863"/>
        <dbReference type="Rhea" id="RHEA-COMP:11604"/>
        <dbReference type="ChEBI" id="CHEBI:15378"/>
        <dbReference type="ChEBI" id="CHEBI:29999"/>
        <dbReference type="ChEBI" id="CHEBI:30616"/>
        <dbReference type="ChEBI" id="CHEBI:83421"/>
        <dbReference type="ChEBI" id="CHEBI:456216"/>
        <dbReference type="EC" id="2.7.11.1"/>
    </reaction>
</comment>
<keyword evidence="5" id="KW-0418">Kinase</keyword>
<dbReference type="GO" id="GO:0004674">
    <property type="term" value="F:protein serine/threonine kinase activity"/>
    <property type="evidence" value="ECO:0007669"/>
    <property type="project" value="UniProtKB-KW"/>
</dbReference>
<name>A0A3L6RB75_PANMI</name>
<evidence type="ECO:0000256" key="8">
    <source>
        <dbReference type="ARBA" id="ARBA00048679"/>
    </source>
</evidence>
<evidence type="ECO:0000256" key="3">
    <source>
        <dbReference type="ARBA" id="ARBA00022679"/>
    </source>
</evidence>
<organism evidence="11 12">
    <name type="scientific">Panicum miliaceum</name>
    <name type="common">Proso millet</name>
    <name type="synonym">Broomcorn millet</name>
    <dbReference type="NCBI Taxonomy" id="4540"/>
    <lineage>
        <taxon>Eukaryota</taxon>
        <taxon>Viridiplantae</taxon>
        <taxon>Streptophyta</taxon>
        <taxon>Embryophyta</taxon>
        <taxon>Tracheophyta</taxon>
        <taxon>Spermatophyta</taxon>
        <taxon>Magnoliopsida</taxon>
        <taxon>Liliopsida</taxon>
        <taxon>Poales</taxon>
        <taxon>Poaceae</taxon>
        <taxon>PACMAD clade</taxon>
        <taxon>Panicoideae</taxon>
        <taxon>Panicodae</taxon>
        <taxon>Paniceae</taxon>
        <taxon>Panicinae</taxon>
        <taxon>Panicum</taxon>
        <taxon>Panicum sect. Panicum</taxon>
    </lineage>
</organism>
<evidence type="ECO:0000256" key="5">
    <source>
        <dbReference type="ARBA" id="ARBA00022777"/>
    </source>
</evidence>
<sequence>MCVRPAKASNARPGAQDGSRWRTTDLILLRRRTAPSGATTKGRGPPADPIRLPHHRALCSGKAANRVLERYTAVPQLKVESTLKSGPGRRIAGPRQVVDPRRLVEKQHRLHRTKLKQLSCFGEIVQSQVITVRVVEGTIQSLEDNRKKNNMDDESGRHNKQESTSHDQNLNLHNMSLKDLREITADFSDGRLLGQGGFGRVYKIHLLDLIGTRYKIIRGICDGLHYLHEEWQAGTPIIHRDLKPANILLDDNMVPKIADFGLVRLFGELQTRTITKNQYGTLGYMSPEYLNRGIITKELDIFSLGVIIIEITTGDKHYPDKVETSSQEFIELVLTNWKNRLKKLQWYTSREFDCQQIRRCIEIGLLCVKLDRAERPTTRQIIEMLASGGAEWSTKREVIKVTNV</sequence>
<dbReference type="PANTHER" id="PTHR45707">
    <property type="entry name" value="C2 CALCIUM/LIPID-BINDING PLANT PHOSPHORIBOSYLTRANSFERASE FAMILY PROTEIN"/>
    <property type="match status" value="1"/>
</dbReference>
<keyword evidence="3" id="KW-0808">Transferase</keyword>
<evidence type="ECO:0000256" key="7">
    <source>
        <dbReference type="ARBA" id="ARBA00047899"/>
    </source>
</evidence>
<feature type="region of interest" description="Disordered" evidence="9">
    <location>
        <begin position="1"/>
        <end position="48"/>
    </location>
</feature>
<dbReference type="Gene3D" id="1.10.510.10">
    <property type="entry name" value="Transferase(Phosphotransferase) domain 1"/>
    <property type="match status" value="1"/>
</dbReference>
<dbReference type="InterPro" id="IPR000719">
    <property type="entry name" value="Prot_kinase_dom"/>
</dbReference>
<evidence type="ECO:0000259" key="10">
    <source>
        <dbReference type="PROSITE" id="PS50011"/>
    </source>
</evidence>
<dbReference type="Pfam" id="PF00069">
    <property type="entry name" value="Pkinase"/>
    <property type="match status" value="1"/>
</dbReference>
<dbReference type="SUPFAM" id="SSF56112">
    <property type="entry name" value="Protein kinase-like (PK-like)"/>
    <property type="match status" value="1"/>
</dbReference>
<dbReference type="EMBL" id="PQIB02000009">
    <property type="protein sequence ID" value="RLM99717.1"/>
    <property type="molecule type" value="Genomic_DNA"/>
</dbReference>